<keyword evidence="8" id="KW-1185">Reference proteome</keyword>
<dbReference type="InterPro" id="IPR019340">
    <property type="entry name" value="Histone_AcTrfase_su3"/>
</dbReference>
<reference evidence="7" key="1">
    <citation type="submission" date="2020-11" db="EMBL/GenBank/DDBJ databases">
        <authorList>
            <person name="Tran Van P."/>
        </authorList>
    </citation>
    <scope>NUCLEOTIDE SEQUENCE</scope>
</reference>
<protein>
    <submittedName>
        <fullName evidence="7">Uncharacterized protein</fullName>
    </submittedName>
</protein>
<evidence type="ECO:0000256" key="2">
    <source>
        <dbReference type="ARBA" id="ARBA00005330"/>
    </source>
</evidence>
<dbReference type="PANTHER" id="PTHR13556:SF2">
    <property type="entry name" value="TRANSCRIPTIONAL ADAPTER 3"/>
    <property type="match status" value="1"/>
</dbReference>
<accession>A0A7R9LRN6</accession>
<feature type="compositionally biased region" description="Polar residues" evidence="6">
    <location>
        <begin position="68"/>
        <end position="83"/>
    </location>
</feature>
<dbReference type="GO" id="GO:0003713">
    <property type="term" value="F:transcription coactivator activity"/>
    <property type="evidence" value="ECO:0007669"/>
    <property type="project" value="TreeGrafter"/>
</dbReference>
<evidence type="ECO:0000256" key="3">
    <source>
        <dbReference type="ARBA" id="ARBA00023015"/>
    </source>
</evidence>
<dbReference type="Proteomes" id="UP000759131">
    <property type="component" value="Unassembled WGS sequence"/>
</dbReference>
<dbReference type="GO" id="GO:0005634">
    <property type="term" value="C:nucleus"/>
    <property type="evidence" value="ECO:0007669"/>
    <property type="project" value="UniProtKB-SubCell"/>
</dbReference>
<feature type="non-terminal residue" evidence="7">
    <location>
        <position position="1"/>
    </location>
</feature>
<evidence type="ECO:0000256" key="4">
    <source>
        <dbReference type="ARBA" id="ARBA00023163"/>
    </source>
</evidence>
<comment type="subcellular location">
    <subcellularLocation>
        <location evidence="1">Nucleus</location>
    </subcellularLocation>
</comment>
<dbReference type="GO" id="GO:0006357">
    <property type="term" value="P:regulation of transcription by RNA polymerase II"/>
    <property type="evidence" value="ECO:0007669"/>
    <property type="project" value="TreeGrafter"/>
</dbReference>
<dbReference type="GO" id="GO:0000124">
    <property type="term" value="C:SAGA complex"/>
    <property type="evidence" value="ECO:0007669"/>
    <property type="project" value="TreeGrafter"/>
</dbReference>
<sequence>MESLINWCDSKNKDKRSPNKPGNELSTEVLGKRSKHSDEKPSKKFKDNHPNSSNSGKSRPQKAKNIPSIKNTETNYSEPQQKAVSKANAIQIKNDIPNQFWHFIEPYSCEITSEHIKFLNEELKSYETDCEFYKIPNLGKHY</sequence>
<dbReference type="EMBL" id="OC891965">
    <property type="protein sequence ID" value="CAD7646639.1"/>
    <property type="molecule type" value="Genomic_DNA"/>
</dbReference>
<keyword evidence="4" id="KW-0804">Transcription</keyword>
<proteinExistence type="inferred from homology"/>
<dbReference type="PANTHER" id="PTHR13556">
    <property type="entry name" value="TRANSCRIPTIONAL ADAPTER 3-RELATED"/>
    <property type="match status" value="1"/>
</dbReference>
<gene>
    <name evidence="7" type="ORF">OSB1V03_LOCUS21067</name>
</gene>
<comment type="similarity">
    <text evidence="2">Belongs to the NGG1 family.</text>
</comment>
<evidence type="ECO:0000256" key="6">
    <source>
        <dbReference type="SAM" id="MobiDB-lite"/>
    </source>
</evidence>
<organism evidence="7">
    <name type="scientific">Medioppia subpectinata</name>
    <dbReference type="NCBI Taxonomy" id="1979941"/>
    <lineage>
        <taxon>Eukaryota</taxon>
        <taxon>Metazoa</taxon>
        <taxon>Ecdysozoa</taxon>
        <taxon>Arthropoda</taxon>
        <taxon>Chelicerata</taxon>
        <taxon>Arachnida</taxon>
        <taxon>Acari</taxon>
        <taxon>Acariformes</taxon>
        <taxon>Sarcoptiformes</taxon>
        <taxon>Oribatida</taxon>
        <taxon>Brachypylina</taxon>
        <taxon>Oppioidea</taxon>
        <taxon>Oppiidae</taxon>
        <taxon>Medioppia</taxon>
    </lineage>
</organism>
<evidence type="ECO:0000256" key="5">
    <source>
        <dbReference type="ARBA" id="ARBA00023242"/>
    </source>
</evidence>
<evidence type="ECO:0000313" key="7">
    <source>
        <dbReference type="EMBL" id="CAD7646639.1"/>
    </source>
</evidence>
<keyword evidence="5" id="KW-0539">Nucleus</keyword>
<name>A0A7R9LRN6_9ACAR</name>
<evidence type="ECO:0000313" key="8">
    <source>
        <dbReference type="Proteomes" id="UP000759131"/>
    </source>
</evidence>
<feature type="compositionally biased region" description="Basic and acidic residues" evidence="6">
    <location>
        <begin position="36"/>
        <end position="49"/>
    </location>
</feature>
<dbReference type="EMBL" id="CAJPIZ010037390">
    <property type="protein sequence ID" value="CAG2121121.1"/>
    <property type="molecule type" value="Genomic_DNA"/>
</dbReference>
<dbReference type="OrthoDB" id="1232at2759"/>
<keyword evidence="3" id="KW-0805">Transcription regulation</keyword>
<dbReference type="AlphaFoldDB" id="A0A7R9LRN6"/>
<feature type="region of interest" description="Disordered" evidence="6">
    <location>
        <begin position="1"/>
        <end position="85"/>
    </location>
</feature>
<evidence type="ECO:0000256" key="1">
    <source>
        <dbReference type="ARBA" id="ARBA00004123"/>
    </source>
</evidence>